<dbReference type="GO" id="GO:0006013">
    <property type="term" value="P:mannose metabolic process"/>
    <property type="evidence" value="ECO:0007669"/>
    <property type="project" value="InterPro"/>
</dbReference>
<reference evidence="11" key="1">
    <citation type="submission" date="2009-08" db="EMBL/GenBank/DDBJ databases">
        <title>Annotation of Salpingoeca rosetta.</title>
        <authorList>
            <consortium name="The Broad Institute Genome Sequencing Platform"/>
            <person name="Russ C."/>
            <person name="Cuomo C."/>
            <person name="Burger G."/>
            <person name="Gray M.W."/>
            <person name="Holland P.W.H."/>
            <person name="King N."/>
            <person name="Lang F.B.F."/>
            <person name="Roger A.J."/>
            <person name="Ruiz-Trillo I."/>
            <person name="Young S.K."/>
            <person name="Zeng Q."/>
            <person name="Gargeya S."/>
            <person name="Alvarado L."/>
            <person name="Berlin A."/>
            <person name="Chapman S.B."/>
            <person name="Chen Z."/>
            <person name="Freedman E."/>
            <person name="Gellesch M."/>
            <person name="Goldberg J."/>
            <person name="Griggs A."/>
            <person name="Gujja S."/>
            <person name="Heilman E."/>
            <person name="Heiman D."/>
            <person name="Howarth C."/>
            <person name="Mehta T."/>
            <person name="Neiman D."/>
            <person name="Pearson M."/>
            <person name="Roberts A."/>
            <person name="Saif S."/>
            <person name="Shea T."/>
            <person name="Shenoy N."/>
            <person name="Sisk P."/>
            <person name="Stolte C."/>
            <person name="Sykes S."/>
            <person name="White J."/>
            <person name="Yandava C."/>
            <person name="Haas B."/>
            <person name="Nusbaum C."/>
            <person name="Birren B."/>
        </authorList>
    </citation>
    <scope>NUCLEOTIDE SEQUENCE [LARGE SCALE GENOMIC DNA]</scope>
    <source>
        <strain evidence="11">ATCC 50818</strain>
    </source>
</reference>
<dbReference type="RefSeq" id="XP_004998929.1">
    <property type="nucleotide sequence ID" value="XM_004998872.1"/>
</dbReference>
<dbReference type="KEGG" id="sre:PTSG_11582"/>
<organism evidence="12">
    <name type="scientific">Salpingoeca rosetta (strain ATCC 50818 / BSB-021)</name>
    <dbReference type="NCBI Taxonomy" id="946362"/>
    <lineage>
        <taxon>Eukaryota</taxon>
        <taxon>Choanoflagellata</taxon>
        <taxon>Craspedida</taxon>
        <taxon>Salpingoecidae</taxon>
        <taxon>Salpingoeca</taxon>
    </lineage>
</organism>
<dbReference type="GO" id="GO:0030246">
    <property type="term" value="F:carbohydrate binding"/>
    <property type="evidence" value="ECO:0007669"/>
    <property type="project" value="InterPro"/>
</dbReference>
<evidence type="ECO:0000256" key="4">
    <source>
        <dbReference type="ARBA" id="ARBA00022801"/>
    </source>
</evidence>
<keyword evidence="4" id="KW-0378">Hydrolase</keyword>
<dbReference type="OrthoDB" id="10261055at2759"/>
<accession>F2TWB4</accession>
<dbReference type="Gene3D" id="1.20.1270.50">
    <property type="entry name" value="Glycoside hydrolase family 38, central domain"/>
    <property type="match status" value="1"/>
</dbReference>
<feature type="signal peptide" evidence="9">
    <location>
        <begin position="1"/>
        <end position="34"/>
    </location>
</feature>
<evidence type="ECO:0000313" key="11">
    <source>
        <dbReference type="EMBL" id="EGD72360.1"/>
    </source>
</evidence>
<dbReference type="InterPro" id="IPR011013">
    <property type="entry name" value="Gal_mutarotase_sf_dom"/>
</dbReference>
<feature type="transmembrane region" description="Helical" evidence="8">
    <location>
        <begin position="715"/>
        <end position="735"/>
    </location>
</feature>
<dbReference type="SUPFAM" id="SSF88688">
    <property type="entry name" value="Families 57/38 glycoside transferase middle domain"/>
    <property type="match status" value="1"/>
</dbReference>
<comment type="similarity">
    <text evidence="2">Belongs to the glycosyl hydrolase 38 family.</text>
</comment>
<gene>
    <name evidence="11" type="ORF">PTSG_11582</name>
</gene>
<dbReference type="eggNOG" id="KOG1959">
    <property type="taxonomic scope" value="Eukaryota"/>
</dbReference>
<feature type="domain" description="Glycoside hydrolase family 38 N-terminal" evidence="10">
    <location>
        <begin position="49"/>
        <end position="347"/>
    </location>
</feature>
<keyword evidence="8" id="KW-1133">Transmembrane helix</keyword>
<sequence length="1060" mass="117578">MLTGDAARGWRLPVAVLVTSLLLLLVVVVACVEGEPGTPIEAGATEHIHVHIVPHSHVDHGWLATLDQYQSKVNSILEGVVLALHEDRRRTFMWTETVFLRRWLAQRGEKTAPTQGTGTPWRHLTHSVVASGQLEFCSGGLVSHDEAASRIEPIMDIHDQGLMYLQEEFGIRPRTACQLDPFGYAAASPGIFSAMGYEHVIIGRVHHSIKARFKADHKLDFYWQTHALDGHVAAHMLFDHYDCPRSLRLIDPRFRVTRAAVQELVRIAKERSSSYISGNILLLIGDDFSFSSQASRIFSNIQRLCALTNKEAVGVTCSLSTPSRYFRATRPHLEMKGIVHQQGFFPYEDKTTDNYWSGFYWSRPTLKRLIVRAQHQVEAATTATALQHLPFASAASSQPQHWRLKGLAKLADLRSQAVHTAYEDASEAPLLHMDTTPARASRSAPQTMRKTAQDEKANAGNARPRQRSQPSEDVEVVEVLVAMVLEPLQTTTICVSDASVSECSAPCFVSSVKTETRGHVSITTPTHTMAIDTRSHGALEVHRTLRRHQAGSQDGVSANEAYTIQFREYLAADMETYSSGAYIFRSYLLTFVMVWIGFGWGFALLPILLVAKVIITVTTLRRSFWDIVAGPRPLRVVRALFSFLRRRPSIQMRQLRRDLVLATGCGVIIGSVLFLLPRLLPRHLLLYIISVDQPHVTMLFVGAACAVVVATLDKLWMAIHASLHIPIAFGLWLLLAQSIQSRPIPINTSHIVVQQGPLQTRFHISTSAHHHVQLRQVHVGNETAGLQLRVAGSLPRFSQLSTRIGINYCIPSTNGLWTDDLVVREHHRHVMHRLVNGNYMPVPVMAGQSCMTQQLMAVSSHPTGAVSFVDGLELGFHRRPGVDDERGLVEPLDDPSFAVHDLWLQTLPTHTSTSPDAVARERQFASAVLSPPVTSHAFEQEMDGLPAQLHARTRPPLPPHVQLLHVGPLDRKKHNTGATSDGCVAIRLLSPRCSAANTDRQPTEHDWDVLQWCNGWAGTVGGACKETDAMFLEWNVGVKQCQPLRPGSVCAMLVCAHDGA</sequence>
<dbReference type="AlphaFoldDB" id="F2TWB4"/>
<protein>
    <recommendedName>
        <fullName evidence="10">Glycoside hydrolase family 38 N-terminal domain-containing protein</fullName>
    </recommendedName>
</protein>
<dbReference type="SUPFAM" id="SSF74650">
    <property type="entry name" value="Galactose mutarotase-like"/>
    <property type="match status" value="1"/>
</dbReference>
<evidence type="ECO:0000256" key="7">
    <source>
        <dbReference type="SAM" id="MobiDB-lite"/>
    </source>
</evidence>
<name>F2TWB4_SALR5</name>
<dbReference type="InterPro" id="IPR011330">
    <property type="entry name" value="Glyco_hydro/deAcase_b/a-brl"/>
</dbReference>
<evidence type="ECO:0000313" key="12">
    <source>
        <dbReference type="Proteomes" id="UP000007799"/>
    </source>
</evidence>
<proteinExistence type="inferred from homology"/>
<evidence type="ECO:0000256" key="2">
    <source>
        <dbReference type="ARBA" id="ARBA00009792"/>
    </source>
</evidence>
<dbReference type="InterPro" id="IPR028995">
    <property type="entry name" value="Glyco_hydro_57/38_cen_sf"/>
</dbReference>
<dbReference type="PANTHER" id="PTHR11607:SF3">
    <property type="entry name" value="LYSOSOMAL ALPHA-MANNOSIDASE"/>
    <property type="match status" value="1"/>
</dbReference>
<dbReference type="Gene3D" id="2.70.98.30">
    <property type="entry name" value="Golgi alpha-mannosidase II, domain 4"/>
    <property type="match status" value="1"/>
</dbReference>
<keyword evidence="8" id="KW-0812">Transmembrane</keyword>
<feature type="transmembrane region" description="Helical" evidence="8">
    <location>
        <begin position="685"/>
        <end position="708"/>
    </location>
</feature>
<keyword evidence="9" id="KW-0732">Signal</keyword>
<dbReference type="InterPro" id="IPR027291">
    <property type="entry name" value="Glyco_hydro_38_N_sf"/>
</dbReference>
<evidence type="ECO:0000256" key="5">
    <source>
        <dbReference type="ARBA" id="ARBA00022833"/>
    </source>
</evidence>
<feature type="chain" id="PRO_5003290049" description="Glycoside hydrolase family 38 N-terminal domain-containing protein" evidence="9">
    <location>
        <begin position="35"/>
        <end position="1060"/>
    </location>
</feature>
<keyword evidence="3" id="KW-0479">Metal-binding</keyword>
<evidence type="ECO:0000256" key="3">
    <source>
        <dbReference type="ARBA" id="ARBA00022723"/>
    </source>
</evidence>
<dbReference type="InterPro" id="IPR050843">
    <property type="entry name" value="Glycosyl_Hydrlase_38"/>
</dbReference>
<evidence type="ECO:0000256" key="6">
    <source>
        <dbReference type="ARBA" id="ARBA00023295"/>
    </source>
</evidence>
<dbReference type="InterPro" id="IPR037094">
    <property type="entry name" value="Glyco_hydro_38_cen_sf"/>
</dbReference>
<keyword evidence="12" id="KW-1185">Reference proteome</keyword>
<dbReference type="PANTHER" id="PTHR11607">
    <property type="entry name" value="ALPHA-MANNOSIDASE"/>
    <property type="match status" value="1"/>
</dbReference>
<keyword evidence="6" id="KW-0326">Glycosidase</keyword>
<keyword evidence="8" id="KW-0472">Membrane</keyword>
<dbReference type="InterPro" id="IPR000602">
    <property type="entry name" value="Glyco_hydro_38_N"/>
</dbReference>
<evidence type="ECO:0000256" key="9">
    <source>
        <dbReference type="SAM" id="SignalP"/>
    </source>
</evidence>
<dbReference type="SUPFAM" id="SSF88713">
    <property type="entry name" value="Glycoside hydrolase/deacetylase"/>
    <property type="match status" value="1"/>
</dbReference>
<dbReference type="CDD" id="cd00451">
    <property type="entry name" value="GH38N_AMII_euk"/>
    <property type="match status" value="1"/>
</dbReference>
<dbReference type="Proteomes" id="UP000007799">
    <property type="component" value="Unassembled WGS sequence"/>
</dbReference>
<feature type="transmembrane region" description="Helical" evidence="8">
    <location>
        <begin position="587"/>
        <end position="615"/>
    </location>
</feature>
<dbReference type="GeneID" id="16067653"/>
<keyword evidence="5" id="KW-0862">Zinc</keyword>
<dbReference type="InParanoid" id="F2TWB4"/>
<evidence type="ECO:0000256" key="1">
    <source>
        <dbReference type="ARBA" id="ARBA00001947"/>
    </source>
</evidence>
<evidence type="ECO:0000259" key="10">
    <source>
        <dbReference type="Pfam" id="PF01074"/>
    </source>
</evidence>
<dbReference type="Gene3D" id="3.20.110.10">
    <property type="entry name" value="Glycoside hydrolase 38, N terminal domain"/>
    <property type="match status" value="1"/>
</dbReference>
<dbReference type="Pfam" id="PF01074">
    <property type="entry name" value="Glyco_hydro_38N"/>
    <property type="match status" value="1"/>
</dbReference>
<dbReference type="EMBL" id="GL832955">
    <property type="protein sequence ID" value="EGD72360.1"/>
    <property type="molecule type" value="Genomic_DNA"/>
</dbReference>
<dbReference type="GO" id="GO:0046872">
    <property type="term" value="F:metal ion binding"/>
    <property type="evidence" value="ECO:0007669"/>
    <property type="project" value="UniProtKB-KW"/>
</dbReference>
<comment type="cofactor">
    <cofactor evidence="1">
        <name>Zn(2+)</name>
        <dbReference type="ChEBI" id="CHEBI:29105"/>
    </cofactor>
</comment>
<dbReference type="GO" id="GO:0004559">
    <property type="term" value="F:alpha-mannosidase activity"/>
    <property type="evidence" value="ECO:0007669"/>
    <property type="project" value="InterPro"/>
</dbReference>
<feature type="region of interest" description="Disordered" evidence="7">
    <location>
        <begin position="428"/>
        <end position="472"/>
    </location>
</feature>
<evidence type="ECO:0000256" key="8">
    <source>
        <dbReference type="SAM" id="Phobius"/>
    </source>
</evidence>
<dbReference type="STRING" id="946362.F2TWB4"/>
<feature type="transmembrane region" description="Helical" evidence="8">
    <location>
        <begin position="659"/>
        <end position="679"/>
    </location>
</feature>